<sequence length="517" mass="58376">MKISRAVVEPRLVTTWMGDRQNLKLALIEYARGRPLIWDRGIDCTKKEREDAWLLFADGFKLQVQEVRKRWEGMRRMYFHELRTFLKTGKKSDWVYFSKLDSFLRKPVQSLMEKFSVSKGTLNPECIEVSSNDESDETPSSCKIDAQQPKKESAEGEISNIASSRGGSKSFEGKENKMDVEPSTETSLASSSDAGKIFAFSPFTGDEVSIKLEDGGSSNTSQGEILVSKKVTLPEAKRGNENEATNQVKNSNAVDDSKNATPLTLMTTEDVRNELRKIPPIKMSSLLNAKSRPLKPKYPPEIDIGGLSMKLKHRAVSSNKIISKRKGWKPIKFRLAEESGSIVKPRSSIDSDSPSSWRPNKPKACPLSKKLNKIRGTSIPNSSNSLTSIRSPKYGQPVKDSDKDKESSSNPPVLPISEDISEYATLNPSEDKDDSSKKTVKSPNRGWFKEKMLEWRREASKLRKDKNNDSIVETNSDTIRESRKNFLISFLPDMDEMSAEQRMFFKSKMMNLICHHQ</sequence>
<feature type="compositionally biased region" description="Polar residues" evidence="2">
    <location>
        <begin position="378"/>
        <end position="390"/>
    </location>
</feature>
<dbReference type="PANTHER" id="PTHR12243:SF67">
    <property type="entry name" value="COREPRESSOR OF PANGOLIN, ISOFORM A-RELATED"/>
    <property type="match status" value="1"/>
</dbReference>
<accession>A0A146LBQ6</accession>
<evidence type="ECO:0000259" key="4">
    <source>
        <dbReference type="PROSITE" id="PS51031"/>
    </source>
</evidence>
<feature type="region of interest" description="Disordered" evidence="2">
    <location>
        <begin position="130"/>
        <end position="191"/>
    </location>
</feature>
<dbReference type="Pfam" id="PF10545">
    <property type="entry name" value="MADF_DNA_bdg"/>
    <property type="match status" value="1"/>
</dbReference>
<name>A0A146LBQ6_LYGHE</name>
<dbReference type="InterPro" id="IPR006578">
    <property type="entry name" value="MADF-dom"/>
</dbReference>
<dbReference type="EMBL" id="GDHC01012918">
    <property type="protein sequence ID" value="JAQ05711.1"/>
    <property type="molecule type" value="Transcribed_RNA"/>
</dbReference>
<feature type="region of interest" description="Disordered" evidence="2">
    <location>
        <begin position="339"/>
        <end position="421"/>
    </location>
</feature>
<feature type="region of interest" description="Disordered" evidence="2">
    <location>
        <begin position="211"/>
        <end position="258"/>
    </location>
</feature>
<evidence type="ECO:0000256" key="2">
    <source>
        <dbReference type="SAM" id="MobiDB-lite"/>
    </source>
</evidence>
<organism evidence="5">
    <name type="scientific">Lygus hesperus</name>
    <name type="common">Western plant bug</name>
    <dbReference type="NCBI Taxonomy" id="30085"/>
    <lineage>
        <taxon>Eukaryota</taxon>
        <taxon>Metazoa</taxon>
        <taxon>Ecdysozoa</taxon>
        <taxon>Arthropoda</taxon>
        <taxon>Hexapoda</taxon>
        <taxon>Insecta</taxon>
        <taxon>Pterygota</taxon>
        <taxon>Neoptera</taxon>
        <taxon>Paraneoptera</taxon>
        <taxon>Hemiptera</taxon>
        <taxon>Heteroptera</taxon>
        <taxon>Panheteroptera</taxon>
        <taxon>Cimicomorpha</taxon>
        <taxon>Miridae</taxon>
        <taxon>Mirini</taxon>
        <taxon>Lygus</taxon>
    </lineage>
</organism>
<dbReference type="InterPro" id="IPR039353">
    <property type="entry name" value="TF_Adf1"/>
</dbReference>
<feature type="compositionally biased region" description="Polar residues" evidence="2">
    <location>
        <begin position="242"/>
        <end position="258"/>
    </location>
</feature>
<feature type="compositionally biased region" description="Basic and acidic residues" evidence="2">
    <location>
        <begin position="171"/>
        <end position="180"/>
    </location>
</feature>
<feature type="domain" description="BESS" evidence="4">
    <location>
        <begin position="480"/>
        <end position="517"/>
    </location>
</feature>
<dbReference type="InterPro" id="IPR004210">
    <property type="entry name" value="BESS_motif"/>
</dbReference>
<evidence type="ECO:0000256" key="1">
    <source>
        <dbReference type="PROSITE-ProRule" id="PRU00371"/>
    </source>
</evidence>
<dbReference type="PANTHER" id="PTHR12243">
    <property type="entry name" value="MADF DOMAIN TRANSCRIPTION FACTOR"/>
    <property type="match status" value="1"/>
</dbReference>
<proteinExistence type="predicted"/>
<protein>
    <recommendedName>
        <fullName evidence="6">MADF domain-containing protein</fullName>
    </recommendedName>
</protein>
<reference evidence="5" key="1">
    <citation type="journal article" date="2016" name="Gigascience">
        <title>De novo construction of an expanded transcriptome assembly for the western tarnished plant bug, Lygus hesperus.</title>
        <authorList>
            <person name="Tassone E.E."/>
            <person name="Geib S.M."/>
            <person name="Hall B."/>
            <person name="Fabrick J.A."/>
            <person name="Brent C.S."/>
            <person name="Hull J.J."/>
        </authorList>
    </citation>
    <scope>NUCLEOTIDE SEQUENCE</scope>
</reference>
<dbReference type="GO" id="GO:0003677">
    <property type="term" value="F:DNA binding"/>
    <property type="evidence" value="ECO:0007669"/>
    <property type="project" value="InterPro"/>
</dbReference>
<comment type="subcellular location">
    <subcellularLocation>
        <location evidence="1">Nucleus</location>
    </subcellularLocation>
</comment>
<dbReference type="PROSITE" id="PS51029">
    <property type="entry name" value="MADF"/>
    <property type="match status" value="1"/>
</dbReference>
<dbReference type="PROSITE" id="PS51031">
    <property type="entry name" value="BESS"/>
    <property type="match status" value="1"/>
</dbReference>
<gene>
    <name evidence="5" type="ORF">g.78913</name>
</gene>
<evidence type="ECO:0000259" key="3">
    <source>
        <dbReference type="PROSITE" id="PS51029"/>
    </source>
</evidence>
<evidence type="ECO:0008006" key="6">
    <source>
        <dbReference type="Google" id="ProtNLM"/>
    </source>
</evidence>
<dbReference type="AlphaFoldDB" id="A0A146LBQ6"/>
<feature type="domain" description="MADF" evidence="3">
    <location>
        <begin position="26"/>
        <end position="109"/>
    </location>
</feature>
<dbReference type="Pfam" id="PF02944">
    <property type="entry name" value="BESS"/>
    <property type="match status" value="1"/>
</dbReference>
<keyword evidence="1" id="KW-0539">Nucleus</keyword>
<dbReference type="GO" id="GO:0005634">
    <property type="term" value="C:nucleus"/>
    <property type="evidence" value="ECO:0007669"/>
    <property type="project" value="UniProtKB-SubCell"/>
</dbReference>
<evidence type="ECO:0000313" key="5">
    <source>
        <dbReference type="EMBL" id="JAQ05711.1"/>
    </source>
</evidence>